<dbReference type="Gene3D" id="3.90.226.10">
    <property type="entry name" value="2-enoyl-CoA Hydratase, Chain A, domain 1"/>
    <property type="match status" value="1"/>
</dbReference>
<dbReference type="SUPFAM" id="SSF52096">
    <property type="entry name" value="ClpP/crotonase"/>
    <property type="match status" value="1"/>
</dbReference>
<evidence type="ECO:0000256" key="2">
    <source>
        <dbReference type="ARBA" id="ARBA00022801"/>
    </source>
</evidence>
<keyword evidence="3" id="KW-0720">Serine protease</keyword>
<evidence type="ECO:0000256" key="1">
    <source>
        <dbReference type="ARBA" id="ARBA00022670"/>
    </source>
</evidence>
<dbReference type="Proteomes" id="UP000032900">
    <property type="component" value="Unassembled WGS sequence"/>
</dbReference>
<evidence type="ECO:0000256" key="3">
    <source>
        <dbReference type="ARBA" id="ARBA00022825"/>
    </source>
</evidence>
<dbReference type="PANTHER" id="PTHR32060:SF30">
    <property type="entry name" value="CARBOXY-TERMINAL PROCESSING PROTEASE CTPA"/>
    <property type="match status" value="1"/>
</dbReference>
<sequence>MLDLRGNPGGLMDESVKIANLFLPRSSEVVSTRGKVSQWDKTYRAPREPIDTIMPLAVLISRGSASASEIVAGALQDHDRAIILGQRSFGKGLVQTTRSLAYNSSLKVTTAKYYIPSGRCIQAVDYAKRNDDGSVAMIPDSLMKEFHTKGGRLVLDGGGISPDVTIEPNKFSNITIALMMQQTIFDFATQFAAKTPSIASPENFEISDELYNDFVAYVDQLEDFKYDSESNDLFQKLKEAAEKEAYYELGEESFSELEEVLKPNVSRSLTLAKDEVSELLAMELVRRYYYQRGAILYNLRFDEEIDTAVETLGNEAEYYGMLNGTVLTHAGDRRYN</sequence>
<keyword evidence="6" id="KW-1185">Reference proteome</keyword>
<dbReference type="GO" id="GO:0007165">
    <property type="term" value="P:signal transduction"/>
    <property type="evidence" value="ECO:0007669"/>
    <property type="project" value="TreeGrafter"/>
</dbReference>
<evidence type="ECO:0000313" key="6">
    <source>
        <dbReference type="Proteomes" id="UP000032900"/>
    </source>
</evidence>
<dbReference type="GO" id="GO:0008236">
    <property type="term" value="F:serine-type peptidase activity"/>
    <property type="evidence" value="ECO:0007669"/>
    <property type="project" value="UniProtKB-KW"/>
</dbReference>
<dbReference type="STRING" id="1236989.JCM15548_13616"/>
<dbReference type="CDD" id="cd07560">
    <property type="entry name" value="Peptidase_S41_CPP"/>
    <property type="match status" value="1"/>
</dbReference>
<protein>
    <submittedName>
        <fullName evidence="5">Putative carboxy-terminal processing protease</fullName>
    </submittedName>
</protein>
<dbReference type="RefSeq" id="WP_227625907.1">
    <property type="nucleotide sequence ID" value="NZ_BAZW01000043.1"/>
</dbReference>
<name>A0A0E9M139_9BACT</name>
<dbReference type="Pfam" id="PF03572">
    <property type="entry name" value="Peptidase_S41"/>
    <property type="match status" value="1"/>
</dbReference>
<dbReference type="SMART" id="SM00245">
    <property type="entry name" value="TSPc"/>
    <property type="match status" value="1"/>
</dbReference>
<accession>A0A0E9M139</accession>
<evidence type="ECO:0000313" key="5">
    <source>
        <dbReference type="EMBL" id="GAO31268.1"/>
    </source>
</evidence>
<keyword evidence="1 5" id="KW-0645">Protease</keyword>
<organism evidence="5 6">
    <name type="scientific">Geofilum rubicundum JCM 15548</name>
    <dbReference type="NCBI Taxonomy" id="1236989"/>
    <lineage>
        <taxon>Bacteria</taxon>
        <taxon>Pseudomonadati</taxon>
        <taxon>Bacteroidota</taxon>
        <taxon>Bacteroidia</taxon>
        <taxon>Marinilabiliales</taxon>
        <taxon>Marinilabiliaceae</taxon>
        <taxon>Geofilum</taxon>
    </lineage>
</organism>
<comment type="caution">
    <text evidence="5">The sequence shown here is derived from an EMBL/GenBank/DDBJ whole genome shotgun (WGS) entry which is preliminary data.</text>
</comment>
<proteinExistence type="predicted"/>
<dbReference type="InterPro" id="IPR005151">
    <property type="entry name" value="Tail-specific_protease"/>
</dbReference>
<evidence type="ECO:0000259" key="4">
    <source>
        <dbReference type="SMART" id="SM00245"/>
    </source>
</evidence>
<gene>
    <name evidence="5" type="ORF">JCM15548_13616</name>
</gene>
<reference evidence="5 6" key="1">
    <citation type="journal article" date="2015" name="Microbes Environ.">
        <title>Distribution and evolution of nitrogen fixation genes in the phylum bacteroidetes.</title>
        <authorList>
            <person name="Inoue J."/>
            <person name="Oshima K."/>
            <person name="Suda W."/>
            <person name="Sakamoto M."/>
            <person name="Iino T."/>
            <person name="Noda S."/>
            <person name="Hongoh Y."/>
            <person name="Hattori M."/>
            <person name="Ohkuma M."/>
        </authorList>
    </citation>
    <scope>NUCLEOTIDE SEQUENCE [LARGE SCALE GENOMIC DNA]</scope>
    <source>
        <strain evidence="5">JCM 15548</strain>
    </source>
</reference>
<dbReference type="GO" id="GO:0006508">
    <property type="term" value="P:proteolysis"/>
    <property type="evidence" value="ECO:0007669"/>
    <property type="project" value="UniProtKB-KW"/>
</dbReference>
<keyword evidence="2" id="KW-0378">Hydrolase</keyword>
<dbReference type="InterPro" id="IPR029045">
    <property type="entry name" value="ClpP/crotonase-like_dom_sf"/>
</dbReference>
<dbReference type="GO" id="GO:0004175">
    <property type="term" value="F:endopeptidase activity"/>
    <property type="evidence" value="ECO:0007669"/>
    <property type="project" value="TreeGrafter"/>
</dbReference>
<dbReference type="EMBL" id="BAZW01000043">
    <property type="protein sequence ID" value="GAO31268.1"/>
    <property type="molecule type" value="Genomic_DNA"/>
</dbReference>
<dbReference type="GO" id="GO:0030288">
    <property type="term" value="C:outer membrane-bounded periplasmic space"/>
    <property type="evidence" value="ECO:0007669"/>
    <property type="project" value="TreeGrafter"/>
</dbReference>
<dbReference type="AlphaFoldDB" id="A0A0E9M139"/>
<feature type="domain" description="Tail specific protease" evidence="4">
    <location>
        <begin position="1"/>
        <end position="129"/>
    </location>
</feature>
<dbReference type="PANTHER" id="PTHR32060">
    <property type="entry name" value="TAIL-SPECIFIC PROTEASE"/>
    <property type="match status" value="1"/>
</dbReference>
<dbReference type="InterPro" id="IPR004447">
    <property type="entry name" value="Peptidase_S41A"/>
</dbReference>